<dbReference type="STRING" id="717774.Marme_2653"/>
<dbReference type="OrthoDB" id="9812260at2"/>
<dbReference type="EMBL" id="CP002583">
    <property type="protein sequence ID" value="ADZ91884.1"/>
    <property type="molecule type" value="Genomic_DNA"/>
</dbReference>
<dbReference type="Proteomes" id="UP000001062">
    <property type="component" value="Chromosome"/>
</dbReference>
<dbReference type="eggNOG" id="COG2984">
    <property type="taxonomic scope" value="Bacteria"/>
</dbReference>
<dbReference type="PATRIC" id="fig|717774.3.peg.2739"/>
<name>F2JXI4_MARM1</name>
<dbReference type="HOGENOM" id="CLU_057483_1_0_6"/>
<protein>
    <submittedName>
        <fullName evidence="1">Uncharacterized protein</fullName>
    </submittedName>
</protein>
<reference evidence="1 2" key="1">
    <citation type="journal article" date="2012" name="Stand. Genomic Sci.">
        <title>Complete genome sequence of the melanogenic marine bacterium Marinomonas mediterranea type strain (MMB-1(T)).</title>
        <authorList>
            <person name="Lucas-Elio P."/>
            <person name="Goodwin L."/>
            <person name="Woyke T."/>
            <person name="Pitluck S."/>
            <person name="Nolan M."/>
            <person name="Kyrpides N.C."/>
            <person name="Detter J.C."/>
            <person name="Copeland A."/>
            <person name="Teshima H."/>
            <person name="Bruce D."/>
            <person name="Detter C."/>
            <person name="Tapia R."/>
            <person name="Han S."/>
            <person name="Land M.L."/>
            <person name="Ivanova N."/>
            <person name="Mikhailova N."/>
            <person name="Johnston A.W."/>
            <person name="Sanchez-Amat A."/>
        </authorList>
    </citation>
    <scope>NUCLEOTIDE SEQUENCE [LARGE SCALE GENOMIC DNA]</scope>
    <source>
        <strain evidence="2">ATCC 700492 / JCM 21426 / NBRC 103028 / MMB-1</strain>
    </source>
</reference>
<dbReference type="RefSeq" id="WP_013661787.1">
    <property type="nucleotide sequence ID" value="NC_015276.1"/>
</dbReference>
<accession>F2JXI4</accession>
<dbReference type="AlphaFoldDB" id="F2JXI4"/>
<proteinExistence type="predicted"/>
<dbReference type="KEGG" id="mme:Marme_2653"/>
<gene>
    <name evidence="1" type="ordered locus">Marme_2653</name>
</gene>
<evidence type="ECO:0000313" key="2">
    <source>
        <dbReference type="Proteomes" id="UP000001062"/>
    </source>
</evidence>
<keyword evidence="2" id="KW-1185">Reference proteome</keyword>
<organism evidence="1 2">
    <name type="scientific">Marinomonas mediterranea (strain ATCC 700492 / JCM 21426 / NBRC 103028 / MMB-1)</name>
    <dbReference type="NCBI Taxonomy" id="717774"/>
    <lineage>
        <taxon>Bacteria</taxon>
        <taxon>Pseudomonadati</taxon>
        <taxon>Pseudomonadota</taxon>
        <taxon>Gammaproteobacteria</taxon>
        <taxon>Oceanospirillales</taxon>
        <taxon>Oceanospirillaceae</taxon>
        <taxon>Marinomonas</taxon>
    </lineage>
</organism>
<evidence type="ECO:0000313" key="1">
    <source>
        <dbReference type="EMBL" id="ADZ91884.1"/>
    </source>
</evidence>
<sequence>MMFYKYATRLVIMGIVLGVAGLVWQHKQDEPRVFVIHSYNTDLSWVNSIDEGILAQLNSELPSAQVRFHYMDLKNHNGCNFRRRSTRDVLYGIMDWKPDYLLLVDDLAQELIGAHYLAYENKVFPEKSLAERLFAQDCPEQDLDFYEQTYAQSWDSLPQIVFAGVNYSVEPYGYFNAVNTQGIYEHKNFVALSETLLDLSRYCGDERATAVLPLNDNSPTARRELTSYRQFNWFPLELMEPTAVSTLAEWKQQVALANENRAMLLIANYQQVETEKGSKQFVPADQLIHWTVSHAHFPVLGAGTNFVDDGGMMTVAIAGLEQGKELVNLMKRPRQERTLVDSAVKRADQFLVGLAARKAKQSCDNRLPKIYQAYAKETGLYRFEEVSEVLYVEP</sequence>